<dbReference type="InterPro" id="IPR051011">
    <property type="entry name" value="Metal_resp_trans_reg"/>
</dbReference>
<keyword evidence="2" id="KW-0238">DNA-binding</keyword>
<organism evidence="6">
    <name type="scientific">Kuenenia stuttgartiensis</name>
    <dbReference type="NCBI Taxonomy" id="174633"/>
    <lineage>
        <taxon>Bacteria</taxon>
        <taxon>Pseudomonadati</taxon>
        <taxon>Planctomycetota</taxon>
        <taxon>Candidatus Brocadiia</taxon>
        <taxon>Candidatus Brocadiales</taxon>
        <taxon>Candidatus Brocadiaceae</taxon>
        <taxon>Candidatus Kuenenia</taxon>
    </lineage>
</organism>
<reference evidence="6" key="2">
    <citation type="submission" date="2006-01" db="EMBL/GenBank/DDBJ databases">
        <authorList>
            <person name="Genoscope"/>
        </authorList>
    </citation>
    <scope>NUCLEOTIDE SEQUENCE</scope>
</reference>
<proteinExistence type="predicted"/>
<name>Q1PX45_KUEST</name>
<dbReference type="InterPro" id="IPR011991">
    <property type="entry name" value="ArsR-like_HTH"/>
</dbReference>
<feature type="domain" description="HTH arsR-type" evidence="5">
    <location>
        <begin position="3"/>
        <end position="97"/>
    </location>
</feature>
<dbReference type="GO" id="GO:0003700">
    <property type="term" value="F:DNA-binding transcription factor activity"/>
    <property type="evidence" value="ECO:0007669"/>
    <property type="project" value="InterPro"/>
</dbReference>
<dbReference type="PANTHER" id="PTHR43132:SF2">
    <property type="entry name" value="ARSENICAL RESISTANCE OPERON REPRESSOR ARSR-RELATED"/>
    <property type="match status" value="1"/>
</dbReference>
<dbReference type="EMBL" id="CT573073">
    <property type="protein sequence ID" value="CAJ71791.1"/>
    <property type="molecule type" value="Genomic_DNA"/>
</dbReference>
<protein>
    <submittedName>
        <fullName evidence="6">Similar to transcriptional repressor</fullName>
    </submittedName>
</protein>
<dbReference type="Gene3D" id="1.10.10.10">
    <property type="entry name" value="Winged helix-like DNA-binding domain superfamily/Winged helix DNA-binding domain"/>
    <property type="match status" value="1"/>
</dbReference>
<gene>
    <name evidence="6" type="primary">pagR</name>
    <name evidence="6" type="ORF">kustc1046</name>
</gene>
<dbReference type="Pfam" id="PF01022">
    <property type="entry name" value="HTH_5"/>
    <property type="match status" value="1"/>
</dbReference>
<dbReference type="InterPro" id="IPR036388">
    <property type="entry name" value="WH-like_DNA-bd_sf"/>
</dbReference>
<evidence type="ECO:0000256" key="2">
    <source>
        <dbReference type="ARBA" id="ARBA00023125"/>
    </source>
</evidence>
<accession>Q1PX45</accession>
<dbReference type="InterPro" id="IPR036390">
    <property type="entry name" value="WH_DNA-bd_sf"/>
</dbReference>
<dbReference type="PANTHER" id="PTHR43132">
    <property type="entry name" value="ARSENICAL RESISTANCE OPERON REPRESSOR ARSR-RELATED"/>
    <property type="match status" value="1"/>
</dbReference>
<sequence length="118" mass="13690">MKLKKLDLRKKADRLRILAHPTRLAILEELSRGAKCVTDIQDLLDVPQSNVSQHLTALRHEQIVDYHEDGKLRCYYITRPKLVEKLLAFLSEEYPVERRSPESVHGEGKSREKACSLR</sequence>
<dbReference type="CDD" id="cd00090">
    <property type="entry name" value="HTH_ARSR"/>
    <property type="match status" value="1"/>
</dbReference>
<dbReference type="AlphaFoldDB" id="Q1PX45"/>
<evidence type="ECO:0000313" key="6">
    <source>
        <dbReference type="EMBL" id="CAJ71791.1"/>
    </source>
</evidence>
<evidence type="ECO:0000256" key="4">
    <source>
        <dbReference type="SAM" id="MobiDB-lite"/>
    </source>
</evidence>
<dbReference type="PROSITE" id="PS50987">
    <property type="entry name" value="HTH_ARSR_2"/>
    <property type="match status" value="1"/>
</dbReference>
<evidence type="ECO:0000256" key="3">
    <source>
        <dbReference type="ARBA" id="ARBA00023163"/>
    </source>
</evidence>
<dbReference type="NCBIfam" id="NF033788">
    <property type="entry name" value="HTH_metalloreg"/>
    <property type="match status" value="1"/>
</dbReference>
<reference evidence="6" key="1">
    <citation type="journal article" date="2006" name="Nature">
        <title>Deciphering the evolution and metabolism of an anammox bacterium from a community genome.</title>
        <authorList>
            <person name="Strous M."/>
            <person name="Pelletier E."/>
            <person name="Mangenot S."/>
            <person name="Rattei T."/>
            <person name="Lehner A."/>
            <person name="Taylor M.W."/>
            <person name="Horn M."/>
            <person name="Daims H."/>
            <person name="Bartol-Mavel D."/>
            <person name="Wincker P."/>
            <person name="Barbe V."/>
            <person name="Fonknechten N."/>
            <person name="Vallenet D."/>
            <person name="Segurens B."/>
            <person name="Schenowitz-Truong C."/>
            <person name="Medigue C."/>
            <person name="Collingro A."/>
            <person name="Snel B."/>
            <person name="Dutilh B.E."/>
            <person name="OpDenCamp H.J.M."/>
            <person name="vanDerDrift C."/>
            <person name="Cirpus I."/>
            <person name="vanDePas-Schoonen K.T."/>
            <person name="Harhangi H.R."/>
            <person name="vanNiftrik L."/>
            <person name="Schmid M."/>
            <person name="Keltjens J."/>
            <person name="vanDeVossenberg J."/>
            <person name="Kartal B."/>
            <person name="Meier H."/>
            <person name="Frishman D."/>
            <person name="Huynen M.A."/>
            <person name="Mewes H."/>
            <person name="Weissenbach J."/>
            <person name="Jetten M.S.M."/>
            <person name="Wagner M."/>
            <person name="LePaslier D."/>
        </authorList>
    </citation>
    <scope>NUCLEOTIDE SEQUENCE</scope>
</reference>
<feature type="region of interest" description="Disordered" evidence="4">
    <location>
        <begin position="95"/>
        <end position="118"/>
    </location>
</feature>
<dbReference type="GO" id="GO:0003677">
    <property type="term" value="F:DNA binding"/>
    <property type="evidence" value="ECO:0007669"/>
    <property type="project" value="UniProtKB-KW"/>
</dbReference>
<evidence type="ECO:0000256" key="1">
    <source>
        <dbReference type="ARBA" id="ARBA00023015"/>
    </source>
</evidence>
<evidence type="ECO:0000259" key="5">
    <source>
        <dbReference type="PROSITE" id="PS50987"/>
    </source>
</evidence>
<dbReference type="SUPFAM" id="SSF46785">
    <property type="entry name" value="Winged helix' DNA-binding domain"/>
    <property type="match status" value="1"/>
</dbReference>
<keyword evidence="3" id="KW-0804">Transcription</keyword>
<dbReference type="PRINTS" id="PR00778">
    <property type="entry name" value="HTHARSR"/>
</dbReference>
<keyword evidence="1" id="KW-0805">Transcription regulation</keyword>
<dbReference type="SMART" id="SM00418">
    <property type="entry name" value="HTH_ARSR"/>
    <property type="match status" value="1"/>
</dbReference>
<dbReference type="InterPro" id="IPR001845">
    <property type="entry name" value="HTH_ArsR_DNA-bd_dom"/>
</dbReference>